<dbReference type="PANTHER" id="PTHR22705">
    <property type="entry name" value="ZINC FINGER, ZZ DOMAIN CONTAINING 3"/>
    <property type="match status" value="1"/>
</dbReference>
<dbReference type="EMBL" id="JAIWYP010000007">
    <property type="protein sequence ID" value="KAH3801910.1"/>
    <property type="molecule type" value="Genomic_DNA"/>
</dbReference>
<dbReference type="InterPro" id="IPR037830">
    <property type="entry name" value="ZZZ3"/>
</dbReference>
<keyword evidence="8" id="KW-1185">Reference proteome</keyword>
<gene>
    <name evidence="7" type="ORF">DPMN_155572</name>
</gene>
<evidence type="ECO:0000256" key="4">
    <source>
        <dbReference type="PROSITE-ProRule" id="PRU00228"/>
    </source>
</evidence>
<sequence length="470" mass="53556">MALVAEDISNSPSVRLDQSESSFQAMDQSESDSILTDQSDFSLFKNPANQDADSDTPDDEKETYYFESDHVALRGNHDYQVLLKTIALLEAQRIQAVKDLDLLYEGRQAALSDPIQFVQKLQKGIDLNLPRPQKIAELPHISWEKYTSTLDFSTFGSHRHMTRLKKQLTDGNVPPEEVKMVSAPQDVEGAVIRGRVKTEEKPQTFNQLWTTEEQKRLEELLIQFPPEEIEARRFQKIAAALGNRTTLQVQSRVQKYFIKLAKAGLPIPGRMPSTINLKKKVGSHRHHRYNRMYYNSTFLASVTPPVFMTDNDDENSQSYEGSVTSGTENWDAMADEDFSDDEGFPLELRGTEEYQELLRLKQLRNRKIRQSAENMTEHVGFKCDRCECEPIVGTRWHCMDCPPDLAVDFCDECVDSGYESSMHNSSHRLKPKRSLESADSGFRDTDYMGFLPGGSSTGYNYLDPNYMPAS</sequence>
<proteinExistence type="predicted"/>
<dbReference type="OrthoDB" id="20473at2759"/>
<accession>A0A9D4FN74</accession>
<feature type="domain" description="ZZ-type" evidence="6">
    <location>
        <begin position="378"/>
        <end position="437"/>
    </location>
</feature>
<dbReference type="PROSITE" id="PS50135">
    <property type="entry name" value="ZF_ZZ_2"/>
    <property type="match status" value="1"/>
</dbReference>
<dbReference type="SMART" id="SM00717">
    <property type="entry name" value="SANT"/>
    <property type="match status" value="1"/>
</dbReference>
<evidence type="ECO:0000256" key="5">
    <source>
        <dbReference type="SAM" id="MobiDB-lite"/>
    </source>
</evidence>
<dbReference type="GO" id="GO:0008270">
    <property type="term" value="F:zinc ion binding"/>
    <property type="evidence" value="ECO:0007669"/>
    <property type="project" value="UniProtKB-KW"/>
</dbReference>
<dbReference type="SUPFAM" id="SSF46689">
    <property type="entry name" value="Homeodomain-like"/>
    <property type="match status" value="1"/>
</dbReference>
<evidence type="ECO:0000256" key="1">
    <source>
        <dbReference type="ARBA" id="ARBA00022723"/>
    </source>
</evidence>
<evidence type="ECO:0000313" key="7">
    <source>
        <dbReference type="EMBL" id="KAH3801910.1"/>
    </source>
</evidence>
<name>A0A9D4FN74_DREPO</name>
<reference evidence="7" key="1">
    <citation type="journal article" date="2019" name="bioRxiv">
        <title>The Genome of the Zebra Mussel, Dreissena polymorpha: A Resource for Invasive Species Research.</title>
        <authorList>
            <person name="McCartney M.A."/>
            <person name="Auch B."/>
            <person name="Kono T."/>
            <person name="Mallez S."/>
            <person name="Zhang Y."/>
            <person name="Obille A."/>
            <person name="Becker A."/>
            <person name="Abrahante J.E."/>
            <person name="Garbe J."/>
            <person name="Badalamenti J.P."/>
            <person name="Herman A."/>
            <person name="Mangelson H."/>
            <person name="Liachko I."/>
            <person name="Sullivan S."/>
            <person name="Sone E.D."/>
            <person name="Koren S."/>
            <person name="Silverstein K.A.T."/>
            <person name="Beckman K.B."/>
            <person name="Gohl D.M."/>
        </authorList>
    </citation>
    <scope>NUCLEOTIDE SEQUENCE</scope>
    <source>
        <strain evidence="7">Duluth1</strain>
        <tissue evidence="7">Whole animal</tissue>
    </source>
</reference>
<dbReference type="GO" id="GO:0070461">
    <property type="term" value="C:SAGA-type complex"/>
    <property type="evidence" value="ECO:0007669"/>
    <property type="project" value="UniProtKB-ARBA"/>
</dbReference>
<dbReference type="InterPro" id="IPR001005">
    <property type="entry name" value="SANT/Myb"/>
</dbReference>
<evidence type="ECO:0000259" key="6">
    <source>
        <dbReference type="PROSITE" id="PS50135"/>
    </source>
</evidence>
<dbReference type="SUPFAM" id="SSF57850">
    <property type="entry name" value="RING/U-box"/>
    <property type="match status" value="1"/>
</dbReference>
<evidence type="ECO:0000256" key="3">
    <source>
        <dbReference type="ARBA" id="ARBA00022833"/>
    </source>
</evidence>
<comment type="caution">
    <text evidence="7">The sequence shown here is derived from an EMBL/GenBank/DDBJ whole genome shotgun (WGS) entry which is preliminary data.</text>
</comment>
<feature type="compositionally biased region" description="Polar residues" evidence="5">
    <location>
        <begin position="19"/>
        <end position="35"/>
    </location>
</feature>
<dbReference type="Proteomes" id="UP000828390">
    <property type="component" value="Unassembled WGS sequence"/>
</dbReference>
<dbReference type="InterPro" id="IPR043145">
    <property type="entry name" value="Znf_ZZ_sf"/>
</dbReference>
<dbReference type="AlphaFoldDB" id="A0A9D4FN74"/>
<reference evidence="7" key="2">
    <citation type="submission" date="2020-11" db="EMBL/GenBank/DDBJ databases">
        <authorList>
            <person name="McCartney M.A."/>
            <person name="Auch B."/>
            <person name="Kono T."/>
            <person name="Mallez S."/>
            <person name="Becker A."/>
            <person name="Gohl D.M."/>
            <person name="Silverstein K.A.T."/>
            <person name="Koren S."/>
            <person name="Bechman K.B."/>
            <person name="Herman A."/>
            <person name="Abrahante J.E."/>
            <person name="Garbe J."/>
        </authorList>
    </citation>
    <scope>NUCLEOTIDE SEQUENCE</scope>
    <source>
        <strain evidence="7">Duluth1</strain>
        <tissue evidence="7">Whole animal</tissue>
    </source>
</reference>
<dbReference type="PANTHER" id="PTHR22705:SF0">
    <property type="entry name" value="ZZ-TYPE ZINC FINGER-CONTAINING PROTEIN 3"/>
    <property type="match status" value="1"/>
</dbReference>
<protein>
    <recommendedName>
        <fullName evidence="6">ZZ-type domain-containing protein</fullName>
    </recommendedName>
</protein>
<evidence type="ECO:0000313" key="8">
    <source>
        <dbReference type="Proteomes" id="UP000828390"/>
    </source>
</evidence>
<dbReference type="Gene3D" id="1.10.10.60">
    <property type="entry name" value="Homeodomain-like"/>
    <property type="match status" value="1"/>
</dbReference>
<feature type="region of interest" description="Disordered" evidence="5">
    <location>
        <begin position="1"/>
        <end position="35"/>
    </location>
</feature>
<dbReference type="CDD" id="cd00167">
    <property type="entry name" value="SANT"/>
    <property type="match status" value="1"/>
</dbReference>
<dbReference type="Pfam" id="PF00249">
    <property type="entry name" value="Myb_DNA-binding"/>
    <property type="match status" value="1"/>
</dbReference>
<evidence type="ECO:0000256" key="2">
    <source>
        <dbReference type="ARBA" id="ARBA00022771"/>
    </source>
</evidence>
<keyword evidence="3" id="KW-0862">Zinc</keyword>
<keyword evidence="1" id="KW-0479">Metal-binding</keyword>
<organism evidence="7 8">
    <name type="scientific">Dreissena polymorpha</name>
    <name type="common">Zebra mussel</name>
    <name type="synonym">Mytilus polymorpha</name>
    <dbReference type="NCBI Taxonomy" id="45954"/>
    <lineage>
        <taxon>Eukaryota</taxon>
        <taxon>Metazoa</taxon>
        <taxon>Spiralia</taxon>
        <taxon>Lophotrochozoa</taxon>
        <taxon>Mollusca</taxon>
        <taxon>Bivalvia</taxon>
        <taxon>Autobranchia</taxon>
        <taxon>Heteroconchia</taxon>
        <taxon>Euheterodonta</taxon>
        <taxon>Imparidentia</taxon>
        <taxon>Neoheterodontei</taxon>
        <taxon>Myida</taxon>
        <taxon>Dreissenoidea</taxon>
        <taxon>Dreissenidae</taxon>
        <taxon>Dreissena</taxon>
    </lineage>
</organism>
<dbReference type="Gene3D" id="3.30.60.90">
    <property type="match status" value="1"/>
</dbReference>
<dbReference type="InterPro" id="IPR009057">
    <property type="entry name" value="Homeodomain-like_sf"/>
</dbReference>
<keyword evidence="2 4" id="KW-0863">Zinc-finger</keyword>
<dbReference type="InterPro" id="IPR000433">
    <property type="entry name" value="Znf_ZZ"/>
</dbReference>
<dbReference type="Pfam" id="PF00569">
    <property type="entry name" value="ZZ"/>
    <property type="match status" value="1"/>
</dbReference>